<dbReference type="RefSeq" id="WP_213165864.1">
    <property type="nucleotide sequence ID" value="NZ_CP058559.1"/>
</dbReference>
<feature type="transmembrane region" description="Helical" evidence="1">
    <location>
        <begin position="73"/>
        <end position="90"/>
    </location>
</feature>
<accession>A0A7G9W9Y9</accession>
<gene>
    <name evidence="3" type="ORF">HYG86_12350</name>
</gene>
<dbReference type="KEGG" id="acae:HYG86_12350"/>
<feature type="transmembrane region" description="Helical" evidence="1">
    <location>
        <begin position="121"/>
        <end position="141"/>
    </location>
</feature>
<feature type="transmembrane region" description="Helical" evidence="1">
    <location>
        <begin position="96"/>
        <end position="114"/>
    </location>
</feature>
<evidence type="ECO:0000313" key="4">
    <source>
        <dbReference type="Proteomes" id="UP000516160"/>
    </source>
</evidence>
<evidence type="ECO:0000256" key="1">
    <source>
        <dbReference type="SAM" id="Phobius"/>
    </source>
</evidence>
<dbReference type="InterPro" id="IPR012429">
    <property type="entry name" value="HGSNAT_cat"/>
</dbReference>
<sequence length="226" mass="25709">MESKRIWEIDLLRAIAIILMIIFHFVYDLNEFLGIDINYRSGFWYWEGKISALIFIFVSGISSGFSKHSFKRGLKVLGYGMIVTAVTYVALGDMYIRFGILHLLGTCMIIFPVLKAMNNWLLLGISAVIFYISPVVSSAKASNALLLPLGLKYPGLRAADYYPLIPYLAVFILGVISYKLYYHKKKSLFNFTLYNETISVISQKSLLIYLIHQPLLLAGIYLYSLT</sequence>
<name>A0A7G9W9Y9_ALKCA</name>
<organism evidence="3 4">
    <name type="scientific">Alkalicella caledoniensis</name>
    <dbReference type="NCBI Taxonomy" id="2731377"/>
    <lineage>
        <taxon>Bacteria</taxon>
        <taxon>Bacillati</taxon>
        <taxon>Bacillota</taxon>
        <taxon>Clostridia</taxon>
        <taxon>Eubacteriales</taxon>
        <taxon>Proteinivoracaceae</taxon>
        <taxon>Alkalicella</taxon>
    </lineage>
</organism>
<evidence type="ECO:0000259" key="2">
    <source>
        <dbReference type="Pfam" id="PF07786"/>
    </source>
</evidence>
<keyword evidence="1" id="KW-0472">Membrane</keyword>
<dbReference type="EMBL" id="CP058559">
    <property type="protein sequence ID" value="QNO15501.1"/>
    <property type="molecule type" value="Genomic_DNA"/>
</dbReference>
<dbReference type="Proteomes" id="UP000516160">
    <property type="component" value="Chromosome"/>
</dbReference>
<feature type="transmembrane region" description="Helical" evidence="1">
    <location>
        <begin position="161"/>
        <end position="181"/>
    </location>
</feature>
<keyword evidence="1" id="KW-0812">Transmembrane</keyword>
<feature type="transmembrane region" description="Helical" evidence="1">
    <location>
        <begin position="12"/>
        <end position="30"/>
    </location>
</feature>
<feature type="transmembrane region" description="Helical" evidence="1">
    <location>
        <begin position="42"/>
        <end position="61"/>
    </location>
</feature>
<evidence type="ECO:0000313" key="3">
    <source>
        <dbReference type="EMBL" id="QNO15501.1"/>
    </source>
</evidence>
<feature type="domain" description="Heparan-alpha-glucosaminide N-acetyltransferase catalytic" evidence="2">
    <location>
        <begin position="5"/>
        <end position="214"/>
    </location>
</feature>
<protein>
    <submittedName>
        <fullName evidence="3">DUF1624 domain-containing protein</fullName>
    </submittedName>
</protein>
<dbReference type="AlphaFoldDB" id="A0A7G9W9Y9"/>
<proteinExistence type="predicted"/>
<reference evidence="3 4" key="1">
    <citation type="submission" date="2020-07" db="EMBL/GenBank/DDBJ databases">
        <title>Alkalicella. sp. LB2 genome.</title>
        <authorList>
            <person name="Postec A."/>
            <person name="Quemeneur M."/>
        </authorList>
    </citation>
    <scope>NUCLEOTIDE SEQUENCE [LARGE SCALE GENOMIC DNA]</scope>
    <source>
        <strain evidence="3 4">LB2</strain>
    </source>
</reference>
<keyword evidence="4" id="KW-1185">Reference proteome</keyword>
<dbReference type="Pfam" id="PF07786">
    <property type="entry name" value="HGSNAT_cat"/>
    <property type="match status" value="1"/>
</dbReference>
<feature type="transmembrane region" description="Helical" evidence="1">
    <location>
        <begin position="206"/>
        <end position="224"/>
    </location>
</feature>
<keyword evidence="1" id="KW-1133">Transmembrane helix</keyword>